<dbReference type="NCBIfam" id="TIGR00585">
    <property type="entry name" value="mutl"/>
    <property type="match status" value="1"/>
</dbReference>
<keyword evidence="8" id="KW-1185">Reference proteome</keyword>
<dbReference type="FunFam" id="3.30.565.10:FF:000003">
    <property type="entry name" value="DNA mismatch repair endonuclease MutL"/>
    <property type="match status" value="1"/>
</dbReference>
<dbReference type="EMBL" id="LNYC01000074">
    <property type="protein sequence ID" value="KTC96521.1"/>
    <property type="molecule type" value="Genomic_DNA"/>
</dbReference>
<dbReference type="Pfam" id="PF13589">
    <property type="entry name" value="HATPase_c_3"/>
    <property type="match status" value="1"/>
</dbReference>
<dbReference type="STRING" id="45065.Lgee_2204"/>
<dbReference type="Proteomes" id="UP000054785">
    <property type="component" value="Unassembled WGS sequence"/>
</dbReference>
<protein>
    <recommendedName>
        <fullName evidence="2 5">DNA mismatch repair protein MutL</fullName>
    </recommendedName>
</protein>
<dbReference type="InterPro" id="IPR020568">
    <property type="entry name" value="Ribosomal_Su5_D2-typ_SF"/>
</dbReference>
<evidence type="ECO:0000259" key="6">
    <source>
        <dbReference type="SMART" id="SM01340"/>
    </source>
</evidence>
<comment type="caution">
    <text evidence="7">The sequence shown here is derived from an EMBL/GenBank/DDBJ whole genome shotgun (WGS) entry which is preliminary data.</text>
</comment>
<dbReference type="Gene3D" id="3.30.230.10">
    <property type="match status" value="1"/>
</dbReference>
<name>A0A0W0TLT3_9GAMM</name>
<evidence type="ECO:0000256" key="1">
    <source>
        <dbReference type="ARBA" id="ARBA00006082"/>
    </source>
</evidence>
<dbReference type="SUPFAM" id="SSF54211">
    <property type="entry name" value="Ribosomal protein S5 domain 2-like"/>
    <property type="match status" value="1"/>
</dbReference>
<evidence type="ECO:0000256" key="2">
    <source>
        <dbReference type="ARBA" id="ARBA00021975"/>
    </source>
</evidence>
<dbReference type="InterPro" id="IPR037198">
    <property type="entry name" value="MutL_C_sf"/>
</dbReference>
<dbReference type="InterPro" id="IPR014762">
    <property type="entry name" value="DNA_mismatch_repair_CS"/>
</dbReference>
<dbReference type="GO" id="GO:0030983">
    <property type="term" value="F:mismatched DNA binding"/>
    <property type="evidence" value="ECO:0007669"/>
    <property type="project" value="InterPro"/>
</dbReference>
<dbReference type="Gene3D" id="3.30.565.10">
    <property type="entry name" value="Histidine kinase-like ATPase, C-terminal domain"/>
    <property type="match status" value="1"/>
</dbReference>
<dbReference type="InterPro" id="IPR020667">
    <property type="entry name" value="DNA_mismatch_repair_MutL"/>
</dbReference>
<dbReference type="GO" id="GO:0016887">
    <property type="term" value="F:ATP hydrolysis activity"/>
    <property type="evidence" value="ECO:0007669"/>
    <property type="project" value="InterPro"/>
</dbReference>
<comment type="function">
    <text evidence="5">This protein is involved in the repair of mismatches in DNA. It is required for dam-dependent methyl-directed DNA mismatch repair. May act as a 'molecular matchmaker', a protein that promotes the formation of a stable complex between two or more DNA-binding proteins in an ATP-dependent manner without itself being part of a final effector complex.</text>
</comment>
<dbReference type="AlphaFoldDB" id="A0A0W0TLT3"/>
<dbReference type="CDD" id="cd16926">
    <property type="entry name" value="HATPase_MutL-MLH-PMS-like"/>
    <property type="match status" value="1"/>
</dbReference>
<dbReference type="PATRIC" id="fig|45065.4.peg.2394"/>
<evidence type="ECO:0000256" key="3">
    <source>
        <dbReference type="ARBA" id="ARBA00022763"/>
    </source>
</evidence>
<dbReference type="InterPro" id="IPR036890">
    <property type="entry name" value="HATPase_C_sf"/>
</dbReference>
<dbReference type="InterPro" id="IPR002099">
    <property type="entry name" value="MutL/Mlh/PMS"/>
</dbReference>
<evidence type="ECO:0000256" key="4">
    <source>
        <dbReference type="ARBA" id="ARBA00023204"/>
    </source>
</evidence>
<evidence type="ECO:0000313" key="7">
    <source>
        <dbReference type="EMBL" id="KTC96521.1"/>
    </source>
</evidence>
<comment type="similarity">
    <text evidence="1 5">Belongs to the DNA mismatch repair MutL/HexB family.</text>
</comment>
<dbReference type="PANTHER" id="PTHR10073">
    <property type="entry name" value="DNA MISMATCH REPAIR PROTEIN MLH, PMS, MUTL"/>
    <property type="match status" value="1"/>
</dbReference>
<dbReference type="PANTHER" id="PTHR10073:SF12">
    <property type="entry name" value="DNA MISMATCH REPAIR PROTEIN MLH1"/>
    <property type="match status" value="1"/>
</dbReference>
<dbReference type="PROSITE" id="PS00058">
    <property type="entry name" value="DNA_MISMATCH_REPAIR_1"/>
    <property type="match status" value="1"/>
</dbReference>
<dbReference type="InterPro" id="IPR014721">
    <property type="entry name" value="Ribsml_uS5_D2-typ_fold_subgr"/>
</dbReference>
<dbReference type="Pfam" id="PF08676">
    <property type="entry name" value="MutL_C"/>
    <property type="match status" value="1"/>
</dbReference>
<dbReference type="InterPro" id="IPR042121">
    <property type="entry name" value="MutL_C_regsub"/>
</dbReference>
<dbReference type="InterPro" id="IPR038973">
    <property type="entry name" value="MutL/Mlh/Pms-like"/>
</dbReference>
<gene>
    <name evidence="5 7" type="primary">mutL</name>
    <name evidence="7" type="ORF">Lgee_2204</name>
</gene>
<proteinExistence type="inferred from homology"/>
<evidence type="ECO:0000313" key="8">
    <source>
        <dbReference type="Proteomes" id="UP000054785"/>
    </source>
</evidence>
<dbReference type="SUPFAM" id="SSF55874">
    <property type="entry name" value="ATPase domain of HSP90 chaperone/DNA topoisomerase II/histidine kinase"/>
    <property type="match status" value="1"/>
</dbReference>
<dbReference type="Pfam" id="PF01119">
    <property type="entry name" value="DNA_mis_repair"/>
    <property type="match status" value="1"/>
</dbReference>
<dbReference type="SMART" id="SM01340">
    <property type="entry name" value="DNA_mis_repair"/>
    <property type="match status" value="1"/>
</dbReference>
<dbReference type="GO" id="GO:0006298">
    <property type="term" value="P:mismatch repair"/>
    <property type="evidence" value="ECO:0007669"/>
    <property type="project" value="UniProtKB-UniRule"/>
</dbReference>
<feature type="domain" description="DNA mismatch repair protein S5" evidence="6">
    <location>
        <begin position="217"/>
        <end position="335"/>
    </location>
</feature>
<dbReference type="Gene3D" id="3.30.1370.100">
    <property type="entry name" value="MutL, C-terminal domain, regulatory subdomain"/>
    <property type="match status" value="1"/>
</dbReference>
<dbReference type="CDD" id="cd03482">
    <property type="entry name" value="MutL_Trans_MutL"/>
    <property type="match status" value="1"/>
</dbReference>
<evidence type="ECO:0000256" key="5">
    <source>
        <dbReference type="HAMAP-Rule" id="MF_00149"/>
    </source>
</evidence>
<dbReference type="GO" id="GO:0140664">
    <property type="term" value="F:ATP-dependent DNA damage sensor activity"/>
    <property type="evidence" value="ECO:0007669"/>
    <property type="project" value="InterPro"/>
</dbReference>
<dbReference type="GO" id="GO:0005524">
    <property type="term" value="F:ATP binding"/>
    <property type="evidence" value="ECO:0007669"/>
    <property type="project" value="InterPro"/>
</dbReference>
<dbReference type="SUPFAM" id="SSF118116">
    <property type="entry name" value="DNA mismatch repair protein MutL"/>
    <property type="match status" value="1"/>
</dbReference>
<keyword evidence="3 5" id="KW-0227">DNA damage</keyword>
<dbReference type="InterPro" id="IPR014790">
    <property type="entry name" value="MutL_C"/>
</dbReference>
<reference evidence="7 8" key="1">
    <citation type="submission" date="2015-11" db="EMBL/GenBank/DDBJ databases">
        <title>Genomic analysis of 38 Legionella species identifies large and diverse effector repertoires.</title>
        <authorList>
            <person name="Burstein D."/>
            <person name="Amaro F."/>
            <person name="Zusman T."/>
            <person name="Lifshitz Z."/>
            <person name="Cohen O."/>
            <person name="Gilbert J.A."/>
            <person name="Pupko T."/>
            <person name="Shuman H.A."/>
            <person name="Segal G."/>
        </authorList>
    </citation>
    <scope>NUCLEOTIDE SEQUENCE [LARGE SCALE GENOMIC DNA]</scope>
    <source>
        <strain evidence="7 8">ATCC 49504</strain>
    </source>
</reference>
<organism evidence="7 8">
    <name type="scientific">Legionella geestiana</name>
    <dbReference type="NCBI Taxonomy" id="45065"/>
    <lineage>
        <taxon>Bacteria</taxon>
        <taxon>Pseudomonadati</taxon>
        <taxon>Pseudomonadota</taxon>
        <taxon>Gammaproteobacteria</taxon>
        <taxon>Legionellales</taxon>
        <taxon>Legionellaceae</taxon>
        <taxon>Legionella</taxon>
    </lineage>
</organism>
<dbReference type="GO" id="GO:0032300">
    <property type="term" value="C:mismatch repair complex"/>
    <property type="evidence" value="ECO:0007669"/>
    <property type="project" value="InterPro"/>
</dbReference>
<dbReference type="HAMAP" id="MF_00149">
    <property type="entry name" value="DNA_mis_repair"/>
    <property type="match status" value="1"/>
</dbReference>
<dbReference type="InterPro" id="IPR013507">
    <property type="entry name" value="DNA_mismatch_S5_2-like"/>
</dbReference>
<keyword evidence="4 5" id="KW-0234">DNA repair</keyword>
<accession>A0A0W0TLT3</accession>
<sequence length="540" mass="59574">MIMSTPYPPVSRIVQLAPEVANQIAAGEVIERPASVVKELLENAWDAGSDAIVIELSSGGMSRIRVIDNGRGIVPEDLILAVSAHATSKLRTLSDLAGLTSMGFRGEALASIASVSRLQITSRTVDTEHATTLVCEAHGTQLLKSARTKGTTIEVCDLFHNAPVRKKFLKSERAEFDAIDALVRRFALAAPHIAITLRHNGKTMLDFSAQTGLKTRMQKIFGKAFADANIAIDAESAPMRLSGWVSGTGFQRSQNDRQWFFVNQRMVRDKLLLHALRQAFEQRLHPGTHAACLLYLELPPELVDVNVHPTKHELRFSEPRLVHDFLVSTIRNALAKEEKRPLSTLKKAGSATVSALREPARLTPATDSESFRWVALNARFCIVFAGFDVWWVDVQALVADWTKNLLETASYPLASRPLLVPVRLAVPPSETRALHLAAARFTQFGLSLDQAGAEQWLVRSLPVILPHLDVGRLLQSFTPQRVRDDAAMRDWLCACTDVDARQVSDSLRQDLLSHLLHAEASRPAFCKLLTLEACEGVLHA</sequence>